<keyword evidence="1" id="KW-1133">Transmembrane helix</keyword>
<evidence type="ECO:0000313" key="3">
    <source>
        <dbReference type="Proteomes" id="UP000283128"/>
    </source>
</evidence>
<dbReference type="Proteomes" id="UP000283128">
    <property type="component" value="Unassembled WGS sequence"/>
</dbReference>
<name>A0A3S2VEP2_9ACTN</name>
<accession>A0A3S2VEP2</accession>
<dbReference type="RefSeq" id="WP_127830586.1">
    <property type="nucleotide sequence ID" value="NZ_RZYA01000013.1"/>
</dbReference>
<sequence length="77" mass="8236">MPEHVSVFQQIGVAFLAAVTVVWVVGLVRLIRHVAWGTGRPLSSMPGQGGPPARESVPLTPAECDAFAGLVRQFGRR</sequence>
<protein>
    <submittedName>
        <fullName evidence="2">Uncharacterized protein</fullName>
    </submittedName>
</protein>
<dbReference type="AlphaFoldDB" id="A0A3S2VEP2"/>
<gene>
    <name evidence="2" type="ORF">EOT10_25060</name>
</gene>
<keyword evidence="3" id="KW-1185">Reference proteome</keyword>
<evidence type="ECO:0000313" key="2">
    <source>
        <dbReference type="EMBL" id="RVU21305.1"/>
    </source>
</evidence>
<dbReference type="OrthoDB" id="4337460at2"/>
<evidence type="ECO:0000256" key="1">
    <source>
        <dbReference type="SAM" id="Phobius"/>
    </source>
</evidence>
<keyword evidence="1" id="KW-0812">Transmembrane</keyword>
<comment type="caution">
    <text evidence="2">The sequence shown here is derived from an EMBL/GenBank/DDBJ whole genome shotgun (WGS) entry which is preliminary data.</text>
</comment>
<feature type="transmembrane region" description="Helical" evidence="1">
    <location>
        <begin position="12"/>
        <end position="31"/>
    </location>
</feature>
<dbReference type="EMBL" id="RZYA01000013">
    <property type="protein sequence ID" value="RVU21305.1"/>
    <property type="molecule type" value="Genomic_DNA"/>
</dbReference>
<organism evidence="2 3">
    <name type="scientific">Streptomyces antnestii</name>
    <dbReference type="NCBI Taxonomy" id="2494256"/>
    <lineage>
        <taxon>Bacteria</taxon>
        <taxon>Bacillati</taxon>
        <taxon>Actinomycetota</taxon>
        <taxon>Actinomycetes</taxon>
        <taxon>Kitasatosporales</taxon>
        <taxon>Streptomycetaceae</taxon>
        <taxon>Streptomyces</taxon>
    </lineage>
</organism>
<proteinExistence type="predicted"/>
<keyword evidence="1" id="KW-0472">Membrane</keyword>
<reference evidence="2 3" key="1">
    <citation type="submission" date="2019-01" db="EMBL/GenBank/DDBJ databases">
        <title>Genome sequences of Streptomyces and Rhizobium isolates collected from root and soil.</title>
        <authorList>
            <person name="Chhettri S."/>
            <person name="Sevigny J.L."/>
            <person name="Sen A."/>
            <person name="Ennis N."/>
            <person name="Tisa L."/>
        </authorList>
    </citation>
    <scope>NUCLEOTIDE SEQUENCE [LARGE SCALE GENOMIC DNA]</scope>
    <source>
        <strain evidence="2 3">San01</strain>
    </source>
</reference>